<comment type="caution">
    <text evidence="6">The sequence shown here is derived from an EMBL/GenBank/DDBJ whole genome shotgun (WGS) entry which is preliminary data.</text>
</comment>
<evidence type="ECO:0000256" key="4">
    <source>
        <dbReference type="ARBA" id="ARBA00023136"/>
    </source>
</evidence>
<feature type="transmembrane region" description="Helical" evidence="5">
    <location>
        <begin position="304"/>
        <end position="324"/>
    </location>
</feature>
<keyword evidence="7" id="KW-1185">Reference proteome</keyword>
<dbReference type="Proteomes" id="UP001057291">
    <property type="component" value="Unassembled WGS sequence"/>
</dbReference>
<dbReference type="Pfam" id="PF01988">
    <property type="entry name" value="VIT1"/>
    <property type="match status" value="1"/>
</dbReference>
<evidence type="ECO:0000256" key="2">
    <source>
        <dbReference type="ARBA" id="ARBA00022692"/>
    </source>
</evidence>
<dbReference type="InterPro" id="IPR008217">
    <property type="entry name" value="Ccc1_fam"/>
</dbReference>
<keyword evidence="3 5" id="KW-1133">Transmembrane helix</keyword>
<dbReference type="AlphaFoldDB" id="A0AAV4LFI5"/>
<proteinExistence type="predicted"/>
<feature type="transmembrane region" description="Helical" evidence="5">
    <location>
        <begin position="173"/>
        <end position="194"/>
    </location>
</feature>
<organism evidence="6 7">
    <name type="scientific">Collibacillus ludicampi</name>
    <dbReference type="NCBI Taxonomy" id="2771369"/>
    <lineage>
        <taxon>Bacteria</taxon>
        <taxon>Bacillati</taxon>
        <taxon>Bacillota</taxon>
        <taxon>Bacilli</taxon>
        <taxon>Bacillales</taxon>
        <taxon>Alicyclobacillaceae</taxon>
        <taxon>Collibacillus</taxon>
    </lineage>
</organism>
<keyword evidence="4 5" id="KW-0472">Membrane</keyword>
<reference evidence="6" key="1">
    <citation type="journal article" date="2023" name="Int. J. Syst. Evol. Microbiol.">
        <title>Collibacillus ludicampi gen. nov., sp. nov., a new soil bacterium of the family Alicyclobacillaceae.</title>
        <authorList>
            <person name="Jojima T."/>
            <person name="Ioku Y."/>
            <person name="Fukuta Y."/>
            <person name="Shirasaka N."/>
            <person name="Matsumura Y."/>
            <person name="Mori M."/>
        </authorList>
    </citation>
    <scope>NUCLEOTIDE SEQUENCE</scope>
    <source>
        <strain evidence="6">TP075</strain>
    </source>
</reference>
<evidence type="ECO:0000256" key="1">
    <source>
        <dbReference type="ARBA" id="ARBA00004127"/>
    </source>
</evidence>
<dbReference type="PANTHER" id="PTHR31851">
    <property type="entry name" value="FE(2+)/MN(2+) TRANSPORTER PCL1"/>
    <property type="match status" value="1"/>
</dbReference>
<dbReference type="InterPro" id="IPR009078">
    <property type="entry name" value="Ferritin-like_SF"/>
</dbReference>
<dbReference type="GO" id="GO:0030026">
    <property type="term" value="P:intracellular manganese ion homeostasis"/>
    <property type="evidence" value="ECO:0007669"/>
    <property type="project" value="InterPro"/>
</dbReference>
<feature type="transmembrane region" description="Helical" evidence="5">
    <location>
        <begin position="200"/>
        <end position="223"/>
    </location>
</feature>
<dbReference type="InterPro" id="IPR012347">
    <property type="entry name" value="Ferritin-like"/>
</dbReference>
<gene>
    <name evidence="6" type="ORF">DNHGIG_20720</name>
</gene>
<protein>
    <recommendedName>
        <fullName evidence="8">Rubrerythrin diiron-binding domain-containing protein</fullName>
    </recommendedName>
</protein>
<dbReference type="SUPFAM" id="SSF47240">
    <property type="entry name" value="Ferritin-like"/>
    <property type="match status" value="1"/>
</dbReference>
<feature type="transmembrane region" description="Helical" evidence="5">
    <location>
        <begin position="330"/>
        <end position="352"/>
    </location>
</feature>
<evidence type="ECO:0000256" key="5">
    <source>
        <dbReference type="SAM" id="Phobius"/>
    </source>
</evidence>
<dbReference type="GO" id="GO:0012505">
    <property type="term" value="C:endomembrane system"/>
    <property type="evidence" value="ECO:0007669"/>
    <property type="project" value="UniProtKB-SubCell"/>
</dbReference>
<evidence type="ECO:0000313" key="7">
    <source>
        <dbReference type="Proteomes" id="UP001057291"/>
    </source>
</evidence>
<keyword evidence="2 5" id="KW-0812">Transmembrane</keyword>
<dbReference type="Gene3D" id="1.20.1260.10">
    <property type="match status" value="1"/>
</dbReference>
<dbReference type="RefSeq" id="WP_282199611.1">
    <property type="nucleotide sequence ID" value="NZ_BOQE01000001.1"/>
</dbReference>
<accession>A0AAV4LFI5</accession>
<name>A0AAV4LFI5_9BACL</name>
<evidence type="ECO:0008006" key="8">
    <source>
        <dbReference type="Google" id="ProtNLM"/>
    </source>
</evidence>
<evidence type="ECO:0000256" key="3">
    <source>
        <dbReference type="ARBA" id="ARBA00022989"/>
    </source>
</evidence>
<dbReference type="GO" id="GO:0005384">
    <property type="term" value="F:manganese ion transmembrane transporter activity"/>
    <property type="evidence" value="ECO:0007669"/>
    <property type="project" value="InterPro"/>
</dbReference>
<dbReference type="EMBL" id="BOQE01000001">
    <property type="protein sequence ID" value="GIM46523.1"/>
    <property type="molecule type" value="Genomic_DNA"/>
</dbReference>
<comment type="subcellular location">
    <subcellularLocation>
        <location evidence="1">Endomembrane system</location>
        <topology evidence="1">Multi-pass membrane protein</topology>
    </subcellularLocation>
</comment>
<evidence type="ECO:0000313" key="6">
    <source>
        <dbReference type="EMBL" id="GIM46523.1"/>
    </source>
</evidence>
<sequence length="386" mass="43323">MVAKKEKELLGIMKDLKIKLLIENWRREMEAVVLYKALAQKETDPKRKMILSQLADIEEKHTKLWEQELKTLGYSLDQLPSISLPKSLKKEEMLQRVLDVEHSNASWYKSQRNLIEDENLVQILNEIEEDEANHEGTVESFTEKKTVVSQLLEKIWDEEKWHRRHTGGWVGDVIYGVNDGLGAIFGIIAGVAGYTNSNHMILVSGFFGALASTLSMGAGAWLATKSENEVMEKELDRERKEVLENPEHEREELALLYQLKGFTKEESETIANRISQNPDQFVKTMAQEELGIHETNEGNPWVSAFYGSISTFVGGIIPLIPFFFLSGLPAMIIAGVVSILAHFAVGAAKSLITARSWWASGLEMMTAGIIVGVISYVLGYLGTILL</sequence>
<feature type="transmembrane region" description="Helical" evidence="5">
    <location>
        <begin position="364"/>
        <end position="385"/>
    </location>
</feature>